<evidence type="ECO:0000313" key="7">
    <source>
        <dbReference type="EMBL" id="MBH0236264.1"/>
    </source>
</evidence>
<dbReference type="InterPro" id="IPR036390">
    <property type="entry name" value="WH_DNA-bd_sf"/>
</dbReference>
<dbReference type="SUPFAM" id="SSF53850">
    <property type="entry name" value="Periplasmic binding protein-like II"/>
    <property type="match status" value="1"/>
</dbReference>
<accession>A0A931HYZ9</accession>
<gene>
    <name evidence="7" type="ORF">I5731_00375</name>
</gene>
<organism evidence="7 8">
    <name type="scientific">Methylobrevis albus</name>
    <dbReference type="NCBI Taxonomy" id="2793297"/>
    <lineage>
        <taxon>Bacteria</taxon>
        <taxon>Pseudomonadati</taxon>
        <taxon>Pseudomonadota</taxon>
        <taxon>Alphaproteobacteria</taxon>
        <taxon>Hyphomicrobiales</taxon>
        <taxon>Pleomorphomonadaceae</taxon>
        <taxon>Methylobrevis</taxon>
    </lineage>
</organism>
<dbReference type="RefSeq" id="WP_197309370.1">
    <property type="nucleotide sequence ID" value="NZ_JADZLT010000036.1"/>
</dbReference>
<dbReference type="AlphaFoldDB" id="A0A931HYZ9"/>
<evidence type="ECO:0000256" key="5">
    <source>
        <dbReference type="ARBA" id="ARBA00023163"/>
    </source>
</evidence>
<dbReference type="InterPro" id="IPR050389">
    <property type="entry name" value="LysR-type_TF"/>
</dbReference>
<dbReference type="Pfam" id="PF00126">
    <property type="entry name" value="HTH_1"/>
    <property type="match status" value="1"/>
</dbReference>
<dbReference type="EMBL" id="JADZLT010000036">
    <property type="protein sequence ID" value="MBH0236264.1"/>
    <property type="molecule type" value="Genomic_DNA"/>
</dbReference>
<proteinExistence type="inferred from homology"/>
<dbReference type="Pfam" id="PF03466">
    <property type="entry name" value="LysR_substrate"/>
    <property type="match status" value="1"/>
</dbReference>
<dbReference type="InterPro" id="IPR037402">
    <property type="entry name" value="YidZ_PBP2"/>
</dbReference>
<keyword evidence="8" id="KW-1185">Reference proteome</keyword>
<evidence type="ECO:0000256" key="4">
    <source>
        <dbReference type="ARBA" id="ARBA00023125"/>
    </source>
</evidence>
<dbReference type="PANTHER" id="PTHR30118">
    <property type="entry name" value="HTH-TYPE TRANSCRIPTIONAL REGULATOR LEUO-RELATED"/>
    <property type="match status" value="1"/>
</dbReference>
<dbReference type="PANTHER" id="PTHR30118:SF15">
    <property type="entry name" value="TRANSCRIPTIONAL REGULATORY PROTEIN"/>
    <property type="match status" value="1"/>
</dbReference>
<evidence type="ECO:0000256" key="1">
    <source>
        <dbReference type="ARBA" id="ARBA00009437"/>
    </source>
</evidence>
<protein>
    <submittedName>
        <fullName evidence="7">LysR family transcriptional regulator</fullName>
    </submittedName>
</protein>
<dbReference type="InterPro" id="IPR005119">
    <property type="entry name" value="LysR_subst-bd"/>
</dbReference>
<dbReference type="Gene3D" id="1.10.10.10">
    <property type="entry name" value="Winged helix-like DNA-binding domain superfamily/Winged helix DNA-binding domain"/>
    <property type="match status" value="1"/>
</dbReference>
<dbReference type="Proteomes" id="UP000631694">
    <property type="component" value="Unassembled WGS sequence"/>
</dbReference>
<name>A0A931HYZ9_9HYPH</name>
<dbReference type="InterPro" id="IPR036388">
    <property type="entry name" value="WH-like_DNA-bd_sf"/>
</dbReference>
<keyword evidence="2" id="KW-0536">Nodulation</keyword>
<evidence type="ECO:0000259" key="6">
    <source>
        <dbReference type="PROSITE" id="PS50931"/>
    </source>
</evidence>
<dbReference type="PROSITE" id="PS50931">
    <property type="entry name" value="HTH_LYSR"/>
    <property type="match status" value="1"/>
</dbReference>
<dbReference type="Gene3D" id="3.40.190.10">
    <property type="entry name" value="Periplasmic binding protein-like II"/>
    <property type="match status" value="2"/>
</dbReference>
<comment type="caution">
    <text evidence="7">The sequence shown here is derived from an EMBL/GenBank/DDBJ whole genome shotgun (WGS) entry which is preliminary data.</text>
</comment>
<keyword evidence="5" id="KW-0804">Transcription</keyword>
<dbReference type="GO" id="GO:0003677">
    <property type="term" value="F:DNA binding"/>
    <property type="evidence" value="ECO:0007669"/>
    <property type="project" value="UniProtKB-KW"/>
</dbReference>
<reference evidence="7" key="1">
    <citation type="submission" date="2020-12" db="EMBL/GenBank/DDBJ databases">
        <title>Methylobrevis albus sp. nov., isolated from fresh water lack sediment.</title>
        <authorList>
            <person name="Zou Q."/>
        </authorList>
    </citation>
    <scope>NUCLEOTIDE SEQUENCE</scope>
    <source>
        <strain evidence="7">L22</strain>
    </source>
</reference>
<dbReference type="SUPFAM" id="SSF46785">
    <property type="entry name" value="Winged helix' DNA-binding domain"/>
    <property type="match status" value="1"/>
</dbReference>
<comment type="similarity">
    <text evidence="1">Belongs to the LysR transcriptional regulatory family.</text>
</comment>
<evidence type="ECO:0000256" key="3">
    <source>
        <dbReference type="ARBA" id="ARBA00023015"/>
    </source>
</evidence>
<dbReference type="InterPro" id="IPR000847">
    <property type="entry name" value="LysR_HTH_N"/>
</dbReference>
<evidence type="ECO:0000313" key="8">
    <source>
        <dbReference type="Proteomes" id="UP000631694"/>
    </source>
</evidence>
<feature type="domain" description="HTH lysR-type" evidence="6">
    <location>
        <begin position="6"/>
        <end position="63"/>
    </location>
</feature>
<dbReference type="CDD" id="cd08417">
    <property type="entry name" value="PBP2_Nitroaromatics_like"/>
    <property type="match status" value="1"/>
</dbReference>
<keyword evidence="4" id="KW-0238">DNA-binding</keyword>
<dbReference type="GO" id="GO:0003700">
    <property type="term" value="F:DNA-binding transcription factor activity"/>
    <property type="evidence" value="ECO:0007669"/>
    <property type="project" value="InterPro"/>
</dbReference>
<evidence type="ECO:0000256" key="2">
    <source>
        <dbReference type="ARBA" id="ARBA00022458"/>
    </source>
</evidence>
<keyword evidence="3" id="KW-0805">Transcription regulation</keyword>
<sequence length="307" mass="32969">MNLRGVDLNLLVVLSAVLEEAHVSRAADRLGLSQPATSSALDRCRHLFADPLLERRGARMQRTPKGERLRAPLRRLLADVGALVDAPEVPLVDLRQTVRVVMADHPAMVVAGALHHALAATAPGLDLVVLPWRGAPEAMEQLARGSADLALSVFAATDADIRREELLEETYRVVMRRGHPTATRFDLDAWLAFPHILVSGRGEAHGAVDEALLRLGRRRRVGMVVPSFLLVPSLLGGSDLVAMMPSRCVPVEPAGAFAVFAPPIAVPGFPLHLAWHARADADRAVQHVAGLIRDCLSGLPVPPLAAP</sequence>